<sequence>MRIITPPANLPVTVEQFARQRHVDDADAVLIGELLQAATSVVETATNRMIVPRRLTLGLPEGNWSRFWLPVAPVIGLADGAGTEIVTPFSEPWIARADAPDDTITVDVGYGTNDVVPAQLGQAILMLAMEWHEAGITVEETYTAPTLSFGFRRLVEQVRYRRPMVVA</sequence>
<dbReference type="STRING" id="1105367.CG50_10810"/>
<protein>
    <recommendedName>
        <fullName evidence="3">PhiE125 gp8 family phage protein</fullName>
    </recommendedName>
</protein>
<dbReference type="eggNOG" id="ENOG5032ZAC">
    <property type="taxonomic scope" value="Bacteria"/>
</dbReference>
<evidence type="ECO:0008006" key="3">
    <source>
        <dbReference type="Google" id="ProtNLM"/>
    </source>
</evidence>
<organism evidence="1 2">
    <name type="scientific">Paenirhodobacter enshiensis</name>
    <dbReference type="NCBI Taxonomy" id="1105367"/>
    <lineage>
        <taxon>Bacteria</taxon>
        <taxon>Pseudomonadati</taxon>
        <taxon>Pseudomonadota</taxon>
        <taxon>Alphaproteobacteria</taxon>
        <taxon>Rhodobacterales</taxon>
        <taxon>Rhodobacter group</taxon>
        <taxon>Paenirhodobacter</taxon>
    </lineage>
</organism>
<dbReference type="Gene3D" id="1.10.3230.30">
    <property type="entry name" value="Phage gp6-like head-tail connector protein"/>
    <property type="match status" value="1"/>
</dbReference>
<dbReference type="RefSeq" id="WP_036640215.1">
    <property type="nucleotide sequence ID" value="NZ_JFZB01000054.1"/>
</dbReference>
<gene>
    <name evidence="1" type="ORF">CG50_10810</name>
</gene>
<comment type="caution">
    <text evidence="1">The sequence shown here is derived from an EMBL/GenBank/DDBJ whole genome shotgun (WGS) entry which is preliminary data.</text>
</comment>
<dbReference type="AlphaFoldDB" id="A0A086XQN0"/>
<proteinExistence type="predicted"/>
<dbReference type="OrthoDB" id="7834329at2"/>
<dbReference type="Proteomes" id="UP000028824">
    <property type="component" value="Unassembled WGS sequence"/>
</dbReference>
<evidence type="ECO:0000313" key="2">
    <source>
        <dbReference type="Proteomes" id="UP000028824"/>
    </source>
</evidence>
<name>A0A086XQN0_9RHOB</name>
<dbReference type="EMBL" id="JFZB01000054">
    <property type="protein sequence ID" value="KFI24330.1"/>
    <property type="molecule type" value="Genomic_DNA"/>
</dbReference>
<evidence type="ECO:0000313" key="1">
    <source>
        <dbReference type="EMBL" id="KFI24330.1"/>
    </source>
</evidence>
<keyword evidence="2" id="KW-1185">Reference proteome</keyword>
<reference evidence="1 2" key="1">
    <citation type="submission" date="2014-03" db="EMBL/GenBank/DDBJ databases">
        <title>Genome of Paenirhodobacter enshiensis DW2-9.</title>
        <authorList>
            <person name="Wang D."/>
            <person name="Wang G."/>
        </authorList>
    </citation>
    <scope>NUCLEOTIDE SEQUENCE [LARGE SCALE GENOMIC DNA]</scope>
    <source>
        <strain evidence="1 2">DW2-9</strain>
    </source>
</reference>
<accession>A0A086XQN0</accession>